<dbReference type="OrthoDB" id="301847at2759"/>
<dbReference type="Proteomes" id="UP000692954">
    <property type="component" value="Unassembled WGS sequence"/>
</dbReference>
<protein>
    <submittedName>
        <fullName evidence="1">Uncharacterized protein</fullName>
    </submittedName>
</protein>
<proteinExistence type="predicted"/>
<sequence length="87" mass="9895">MGCIQNKAPSAEISIIIFSPPLSNSPPNEFTLKPYHNDLYPAARLPTNTSDHTFHTKFIQNKGLTWSIHNKQEINYKQPSHDSCPQF</sequence>
<dbReference type="AlphaFoldDB" id="A0A8S1P4P5"/>
<comment type="caution">
    <text evidence="1">The sequence shown here is derived from an EMBL/GenBank/DDBJ whole genome shotgun (WGS) entry which is preliminary data.</text>
</comment>
<keyword evidence="2" id="KW-1185">Reference proteome</keyword>
<name>A0A8S1P4P5_9CILI</name>
<gene>
    <name evidence="1" type="ORF">PSON_ATCC_30995.1.T0690098</name>
</gene>
<evidence type="ECO:0000313" key="2">
    <source>
        <dbReference type="Proteomes" id="UP000692954"/>
    </source>
</evidence>
<reference evidence="1" key="1">
    <citation type="submission" date="2021-01" db="EMBL/GenBank/DDBJ databases">
        <authorList>
            <consortium name="Genoscope - CEA"/>
            <person name="William W."/>
        </authorList>
    </citation>
    <scope>NUCLEOTIDE SEQUENCE</scope>
</reference>
<accession>A0A8S1P4P5</accession>
<organism evidence="1 2">
    <name type="scientific">Paramecium sonneborni</name>
    <dbReference type="NCBI Taxonomy" id="65129"/>
    <lineage>
        <taxon>Eukaryota</taxon>
        <taxon>Sar</taxon>
        <taxon>Alveolata</taxon>
        <taxon>Ciliophora</taxon>
        <taxon>Intramacronucleata</taxon>
        <taxon>Oligohymenophorea</taxon>
        <taxon>Peniculida</taxon>
        <taxon>Parameciidae</taxon>
        <taxon>Paramecium</taxon>
    </lineage>
</organism>
<evidence type="ECO:0000313" key="1">
    <source>
        <dbReference type="EMBL" id="CAD8097855.1"/>
    </source>
</evidence>
<dbReference type="EMBL" id="CAJJDN010000069">
    <property type="protein sequence ID" value="CAD8097855.1"/>
    <property type="molecule type" value="Genomic_DNA"/>
</dbReference>